<evidence type="ECO:0000313" key="1">
    <source>
        <dbReference type="EMBL" id="TSH90342.1"/>
    </source>
</evidence>
<sequence length="150" mass="16642">MDILSLAVGFLVGTATGAAGNYIADKYTDVRREKKATKERMKLWRDIEARFPEIIAEMRADFSSAEGRGVRAFFVKESNTLIAFTSEPSFEYHTDKHPNLRAAVLLLAHHGFVSDMTPGKTPMYRVHESLVDQLTGPNNSSKPTLLRGAA</sequence>
<dbReference type="AlphaFoldDB" id="A0A556ABS2"/>
<dbReference type="EMBL" id="VLTJ01000039">
    <property type="protein sequence ID" value="TSH90342.1"/>
    <property type="molecule type" value="Genomic_DNA"/>
</dbReference>
<comment type="caution">
    <text evidence="1">The sequence shown here is derived from an EMBL/GenBank/DDBJ whole genome shotgun (WGS) entry which is preliminary data.</text>
</comment>
<name>A0A556ABS2_9BURK</name>
<reference evidence="1 2" key="1">
    <citation type="submission" date="2019-07" db="EMBL/GenBank/DDBJ databases">
        <title>Qingshengfaniella alkalisoli gen. nov., sp. nov., isolated from saline soil.</title>
        <authorList>
            <person name="Xu L."/>
            <person name="Huang X.-X."/>
            <person name="Sun J.-Q."/>
        </authorList>
    </citation>
    <scope>NUCLEOTIDE SEQUENCE [LARGE SCALE GENOMIC DNA]</scope>
    <source>
        <strain evidence="1 2">DSM 27279</strain>
    </source>
</reference>
<proteinExistence type="predicted"/>
<keyword evidence="2" id="KW-1185">Reference proteome</keyword>
<organism evidence="1 2">
    <name type="scientific">Verticiella sediminum</name>
    <dbReference type="NCBI Taxonomy" id="1247510"/>
    <lineage>
        <taxon>Bacteria</taxon>
        <taxon>Pseudomonadati</taxon>
        <taxon>Pseudomonadota</taxon>
        <taxon>Betaproteobacteria</taxon>
        <taxon>Burkholderiales</taxon>
        <taxon>Alcaligenaceae</taxon>
        <taxon>Verticiella</taxon>
    </lineage>
</organism>
<gene>
    <name evidence="1" type="ORF">FOZ76_21190</name>
</gene>
<dbReference type="OrthoDB" id="8546874at2"/>
<accession>A0A556ABS2</accession>
<evidence type="ECO:0000313" key="2">
    <source>
        <dbReference type="Proteomes" id="UP000318405"/>
    </source>
</evidence>
<protein>
    <submittedName>
        <fullName evidence="1">Uncharacterized protein</fullName>
    </submittedName>
</protein>
<dbReference type="RefSeq" id="WP_143950258.1">
    <property type="nucleotide sequence ID" value="NZ_BAABMB010000003.1"/>
</dbReference>
<dbReference type="Proteomes" id="UP000318405">
    <property type="component" value="Unassembled WGS sequence"/>
</dbReference>